<dbReference type="InterPro" id="IPR025295">
    <property type="entry name" value="eCIS_core_dom"/>
</dbReference>
<dbReference type="Pfam" id="PF13699">
    <property type="entry name" value="eCIS_core"/>
    <property type="match status" value="1"/>
</dbReference>
<evidence type="ECO:0000256" key="1">
    <source>
        <dbReference type="SAM" id="MobiDB-lite"/>
    </source>
</evidence>
<gene>
    <name evidence="4" type="ORF">EZJ19_12385</name>
</gene>
<name>A0A4R1B777_9PROT</name>
<comment type="caution">
    <text evidence="4">The sequence shown here is derived from an EMBL/GenBank/DDBJ whole genome shotgun (WGS) entry which is preliminary data.</text>
</comment>
<dbReference type="EMBL" id="SJZB01000043">
    <property type="protein sequence ID" value="TCJ12328.1"/>
    <property type="molecule type" value="Genomic_DNA"/>
</dbReference>
<dbReference type="Gene3D" id="3.40.570.10">
    <property type="entry name" value="Extracellular Endonuclease, subunit A"/>
    <property type="match status" value="1"/>
</dbReference>
<feature type="region of interest" description="Disordered" evidence="1">
    <location>
        <begin position="47"/>
        <end position="87"/>
    </location>
</feature>
<dbReference type="OrthoDB" id="7387101at2"/>
<feature type="compositionally biased region" description="Polar residues" evidence="1">
    <location>
        <begin position="1290"/>
        <end position="1314"/>
    </location>
</feature>
<dbReference type="Proteomes" id="UP000295443">
    <property type="component" value="Unassembled WGS sequence"/>
</dbReference>
<feature type="transmembrane region" description="Helical" evidence="2">
    <location>
        <begin position="685"/>
        <end position="708"/>
    </location>
</feature>
<evidence type="ECO:0000313" key="4">
    <source>
        <dbReference type="EMBL" id="TCJ12328.1"/>
    </source>
</evidence>
<feature type="region of interest" description="Disordered" evidence="1">
    <location>
        <begin position="1055"/>
        <end position="1079"/>
    </location>
</feature>
<evidence type="ECO:0000313" key="5">
    <source>
        <dbReference type="Proteomes" id="UP000295443"/>
    </source>
</evidence>
<dbReference type="RefSeq" id="WP_131448044.1">
    <property type="nucleotide sequence ID" value="NZ_SJZB01000043.1"/>
</dbReference>
<evidence type="ECO:0000256" key="2">
    <source>
        <dbReference type="SAM" id="Phobius"/>
    </source>
</evidence>
<keyword evidence="5" id="KW-1185">Reference proteome</keyword>
<feature type="region of interest" description="Disordered" evidence="1">
    <location>
        <begin position="1"/>
        <end position="24"/>
    </location>
</feature>
<evidence type="ECO:0000259" key="3">
    <source>
        <dbReference type="Pfam" id="PF13699"/>
    </source>
</evidence>
<sequence length="1314" mass="141738">MPAAVLVHKPPVPRPRTRPALPVGVRAKLKLGGAHDEAEKQADRVAAQALARPAPTPVAGDPRPAIRRAVAPPDESKRPPPEIEDEQALPETVEREIAALQAGGEPLPPPLRTDMEARLGMDLGAVRVHTGADAVRLNEVLHAHAFAVGEHIAFNAGRFRPDTGPGRFLLAHELVHVAQQRGQAAGAARQPVRRGFWSRLYHGVADTLGDIANWALDKVAEYGWRLLESIAPEFARTVRAIKEEGILAWLGRQVARAWDGFIAGLRALVPFEGPRQLIDLFAGLVQRAARIVAALASGNCEPLMRAIADLKTFVVDTVGVAWDKLTEFLRPVGQFFSDLWRNFGAPAVQWLRDFGGAVWQGIQDLGRRLWEWIRPVREAAARIWNWFKDKLFGSEDGEANGASQGGVIGWISRKAGEAWDWVKARTRPVWQPVAEFAGRVAELIPPAFVREMGQHAQQLSSELNSASEGMNGGEGVPQSRDTLASVLPSVQAVIATVRRIIVGAGQWLGQRIAGVGTLVSGLVGRLRANALLSWLAGAFTWLEEAVGRLVTWARDGVAALFNWLVQGFDALTPFLHTVLETVRKLITVFGDLLQLPLLVLNSIWQRVPACIRDPIENFIKNQILARIPVFGQFFSDPTLWPRVQQTALGILRRIFVDGDLAGAAWAFFQAVLGILGVPAQLVVQILAKAAGAIGAILSNPIGFLVNLLRAMGAGFTGFFGNIGRHLLTGFTGWLFSTVREAGINPPADFSLRSVLGFVMEVLGVTVDNIFARLRRRLDPAIVARLQQMLTIATGVWSFVATLINDGPAGLWRELSERLANLWNTVVSGVIGYITERVIGWASRWLLSLLDVSGIMPVINTLIAIYRAIQSFIAYLRQILEIVNRVLDGIVGIARGAIGEAAGFVEGALAASLPIAIGFLANQAGLGRLSQRLREILGGLRERVNGAIDWLIERALRLGRAVIDMVRRAGAAVRGAVGRVREWWRARRSFRVGNQSHSLYIRGNDRSARLMIASTPQTYAEFIGAVTVAPDKQADKDTALTLAGQIDTAIQEAAAAPAGSAAAPPAGAPAGTSHAGAPQAAQATRIDTLLADLATVTARFMPLGGAQPATPPVWGPKTARGWGTFVRVPRLTADRAAWGFSGGSPSVGGGHWDRLNERRSASGRSSYYVRGHLLNHNIGGPGDDWKNLTPLTQGANNRDSDSMLRTFETPVKNAVAAGRTVLNFVVTANYGSNDRSTDMAALEQDAVAAETAGNAAEAGRLRRVKGVVDEEQTIPTSISLSAQVLKDDGSVDSNVNPAPVNNQPERTLSSYRVRP</sequence>
<feature type="compositionally biased region" description="Low complexity" evidence="1">
    <location>
        <begin position="1055"/>
        <end position="1077"/>
    </location>
</feature>
<organism evidence="4 5">
    <name type="scientific">Parasulfuritortus cantonensis</name>
    <dbReference type="NCBI Taxonomy" id="2528202"/>
    <lineage>
        <taxon>Bacteria</taxon>
        <taxon>Pseudomonadati</taxon>
        <taxon>Pseudomonadota</taxon>
        <taxon>Betaproteobacteria</taxon>
        <taxon>Nitrosomonadales</taxon>
        <taxon>Thiobacillaceae</taxon>
        <taxon>Parasulfuritortus</taxon>
    </lineage>
</organism>
<keyword evidence="2" id="KW-0812">Transmembrane</keyword>
<keyword evidence="2" id="KW-1133">Transmembrane helix</keyword>
<dbReference type="InterPro" id="IPR044929">
    <property type="entry name" value="DNA/RNA_non-sp_Endonuclease_sf"/>
</dbReference>
<feature type="domain" description="eCIS core" evidence="3">
    <location>
        <begin position="106"/>
        <end position="183"/>
    </location>
</feature>
<feature type="region of interest" description="Disordered" evidence="1">
    <location>
        <begin position="1287"/>
        <end position="1314"/>
    </location>
</feature>
<proteinExistence type="predicted"/>
<feature type="transmembrane region" description="Helical" evidence="2">
    <location>
        <begin position="660"/>
        <end position="679"/>
    </location>
</feature>
<reference evidence="4 5" key="1">
    <citation type="submission" date="2019-03" db="EMBL/GenBank/DDBJ databases">
        <title>Genome sequence of Thiobacillaceae bacterium LSR1, a sulfur-oxidizing bacterium isolated from freshwater sediment.</title>
        <authorList>
            <person name="Li S."/>
        </authorList>
    </citation>
    <scope>NUCLEOTIDE SEQUENCE [LARGE SCALE GENOMIC DNA]</scope>
    <source>
        <strain evidence="4 5">LSR1</strain>
    </source>
</reference>
<accession>A0A4R1B777</accession>
<protein>
    <submittedName>
        <fullName evidence="4">DUF4157 domain-containing protein</fullName>
    </submittedName>
</protein>
<keyword evidence="2" id="KW-0472">Membrane</keyword>